<comment type="caution">
    <text evidence="2">The sequence shown here is derived from an EMBL/GenBank/DDBJ whole genome shotgun (WGS) entry which is preliminary data.</text>
</comment>
<name>A0ABP6N8H7_9ACTN</name>
<dbReference type="Gene3D" id="3.40.50.720">
    <property type="entry name" value="NAD(P)-binding Rossmann-like Domain"/>
    <property type="match status" value="1"/>
</dbReference>
<dbReference type="Proteomes" id="UP001500320">
    <property type="component" value="Unassembled WGS sequence"/>
</dbReference>
<dbReference type="InterPro" id="IPR051604">
    <property type="entry name" value="Ergot_Alk_Oxidoreductase"/>
</dbReference>
<dbReference type="Pfam" id="PF05368">
    <property type="entry name" value="NmrA"/>
    <property type="match status" value="1"/>
</dbReference>
<feature type="domain" description="NmrA-like" evidence="1">
    <location>
        <begin position="2"/>
        <end position="96"/>
    </location>
</feature>
<protein>
    <submittedName>
        <fullName evidence="2">NAD(P)H-binding protein</fullName>
    </submittedName>
</protein>
<evidence type="ECO:0000259" key="1">
    <source>
        <dbReference type="Pfam" id="PF05368"/>
    </source>
</evidence>
<dbReference type="PANTHER" id="PTHR43162:SF1">
    <property type="entry name" value="PRESTALK A DIFFERENTIATION PROTEIN A"/>
    <property type="match status" value="1"/>
</dbReference>
<proteinExistence type="predicted"/>
<keyword evidence="3" id="KW-1185">Reference proteome</keyword>
<dbReference type="PANTHER" id="PTHR43162">
    <property type="match status" value="1"/>
</dbReference>
<gene>
    <name evidence="2" type="ORF">GCM10010466_33780</name>
</gene>
<evidence type="ECO:0000313" key="3">
    <source>
        <dbReference type="Proteomes" id="UP001500320"/>
    </source>
</evidence>
<dbReference type="Gene3D" id="3.90.25.10">
    <property type="entry name" value="UDP-galactose 4-epimerase, domain 1"/>
    <property type="match status" value="1"/>
</dbReference>
<dbReference type="SUPFAM" id="SSF51735">
    <property type="entry name" value="NAD(P)-binding Rossmann-fold domains"/>
    <property type="match status" value="1"/>
</dbReference>
<sequence length="273" mass="28913">MTVLVTGATGNVGRPLVEQLLAGGHKVRALTRNPATADLPAGAEVVAGNLSDSASLPEVFDGVTAAHLIGFGDGYAPLGNGAEIADIARRAGVRTVTVLKGSQDKEPLEEAVQAGGLRWTCLAPVEFMSNTLEWAESIRAEGVVRDAFPGIRSAMVHDADIAAVAAAALTADGHGGRTYWLTGPQALTHPEKVRVIGEVLGREVRFVELSQDEMVARWRAEGYSDSDIAFFVMMRTDPPEAGRTVLPTVEQVTGRPARTFRQWVEENAAAFGA</sequence>
<accession>A0ABP6N8H7</accession>
<evidence type="ECO:0000313" key="2">
    <source>
        <dbReference type="EMBL" id="GAA3139942.1"/>
    </source>
</evidence>
<dbReference type="InterPro" id="IPR008030">
    <property type="entry name" value="NmrA-like"/>
</dbReference>
<dbReference type="EMBL" id="BAAAUT010000025">
    <property type="protein sequence ID" value="GAA3139942.1"/>
    <property type="molecule type" value="Genomic_DNA"/>
</dbReference>
<organism evidence="2 3">
    <name type="scientific">Planomonospora alba</name>
    <dbReference type="NCBI Taxonomy" id="161354"/>
    <lineage>
        <taxon>Bacteria</taxon>
        <taxon>Bacillati</taxon>
        <taxon>Actinomycetota</taxon>
        <taxon>Actinomycetes</taxon>
        <taxon>Streptosporangiales</taxon>
        <taxon>Streptosporangiaceae</taxon>
        <taxon>Planomonospora</taxon>
    </lineage>
</organism>
<reference evidence="3" key="1">
    <citation type="journal article" date="2019" name="Int. J. Syst. Evol. Microbiol.">
        <title>The Global Catalogue of Microorganisms (GCM) 10K type strain sequencing project: providing services to taxonomists for standard genome sequencing and annotation.</title>
        <authorList>
            <consortium name="The Broad Institute Genomics Platform"/>
            <consortium name="The Broad Institute Genome Sequencing Center for Infectious Disease"/>
            <person name="Wu L."/>
            <person name="Ma J."/>
        </authorList>
    </citation>
    <scope>NUCLEOTIDE SEQUENCE [LARGE SCALE GENOMIC DNA]</scope>
    <source>
        <strain evidence="3">JCM 9373</strain>
    </source>
</reference>
<dbReference type="RefSeq" id="WP_344860500.1">
    <property type="nucleotide sequence ID" value="NZ_BAAAUT010000025.1"/>
</dbReference>
<dbReference type="InterPro" id="IPR036291">
    <property type="entry name" value="NAD(P)-bd_dom_sf"/>
</dbReference>